<dbReference type="PANTHER" id="PTHR10909">
    <property type="entry name" value="ELECTRON TRANSPORT OXIDOREDUCTASE"/>
    <property type="match status" value="1"/>
</dbReference>
<proteinExistence type="inferred from homology"/>
<evidence type="ECO:0000313" key="4">
    <source>
        <dbReference type="EMBL" id="KRW98475.1"/>
    </source>
</evidence>
<comment type="caution">
    <text evidence="4">The sequence shown here is derived from an EMBL/GenBank/DDBJ whole genome shotgun (WGS) entry which is preliminary data.</text>
</comment>
<dbReference type="GO" id="GO:0033540">
    <property type="term" value="P:fatty acid beta-oxidation using acyl-CoA oxidase"/>
    <property type="evidence" value="ECO:0007669"/>
    <property type="project" value="TreeGrafter"/>
</dbReference>
<reference evidence="4 5" key="1">
    <citation type="journal article" date="2015" name="Sci. Rep.">
        <title>Genome of the facultative scuticociliatosis pathogen Pseudocohnilembus persalinus provides insight into its virulence through horizontal gene transfer.</title>
        <authorList>
            <person name="Xiong J."/>
            <person name="Wang G."/>
            <person name="Cheng J."/>
            <person name="Tian M."/>
            <person name="Pan X."/>
            <person name="Warren A."/>
            <person name="Jiang C."/>
            <person name="Yuan D."/>
            <person name="Miao W."/>
        </authorList>
    </citation>
    <scope>NUCLEOTIDE SEQUENCE [LARGE SCALE GENOMIC DNA]</scope>
    <source>
        <strain evidence="4">36N120E</strain>
    </source>
</reference>
<comment type="similarity">
    <text evidence="1">Belongs to the acyl-CoA oxidase family.</text>
</comment>
<dbReference type="InParanoid" id="A0A0V0Q8J2"/>
<keyword evidence="2" id="KW-0560">Oxidoreductase</keyword>
<keyword evidence="5" id="KW-1185">Reference proteome</keyword>
<dbReference type="GO" id="GO:0071949">
    <property type="term" value="F:FAD binding"/>
    <property type="evidence" value="ECO:0007669"/>
    <property type="project" value="InterPro"/>
</dbReference>
<dbReference type="OrthoDB" id="538336at2759"/>
<dbReference type="GO" id="GO:0055088">
    <property type="term" value="P:lipid homeostasis"/>
    <property type="evidence" value="ECO:0007669"/>
    <property type="project" value="TreeGrafter"/>
</dbReference>
<dbReference type="GO" id="GO:0003997">
    <property type="term" value="F:acyl-CoA oxidase activity"/>
    <property type="evidence" value="ECO:0007669"/>
    <property type="project" value="InterPro"/>
</dbReference>
<dbReference type="InterPro" id="IPR002655">
    <property type="entry name" value="Acyl-CoA_oxidase_C"/>
</dbReference>
<dbReference type="SUPFAM" id="SSF56645">
    <property type="entry name" value="Acyl-CoA dehydrogenase NM domain-like"/>
    <property type="match status" value="1"/>
</dbReference>
<protein>
    <submittedName>
        <fullName evidence="4">Acyl-CoA dehydrogenase/oxidase, N-terminal and middle domain</fullName>
    </submittedName>
</protein>
<evidence type="ECO:0000259" key="3">
    <source>
        <dbReference type="Pfam" id="PF01756"/>
    </source>
</evidence>
<accession>A0A0V0Q8J2</accession>
<dbReference type="Pfam" id="PF01756">
    <property type="entry name" value="ACOX"/>
    <property type="match status" value="1"/>
</dbReference>
<dbReference type="InterPro" id="IPR012258">
    <property type="entry name" value="Acyl-CoA_oxidase"/>
</dbReference>
<evidence type="ECO:0000256" key="2">
    <source>
        <dbReference type="ARBA" id="ARBA00023002"/>
    </source>
</evidence>
<dbReference type="InterPro" id="IPR036250">
    <property type="entry name" value="AcylCo_DH-like_C"/>
</dbReference>
<dbReference type="AlphaFoldDB" id="A0A0V0Q8J2"/>
<dbReference type="Proteomes" id="UP000054937">
    <property type="component" value="Unassembled WGS sequence"/>
</dbReference>
<feature type="domain" description="Acyl-CoA oxidase C-terminal" evidence="3">
    <location>
        <begin position="427"/>
        <end position="570"/>
    </location>
</feature>
<dbReference type="GO" id="GO:0005777">
    <property type="term" value="C:peroxisome"/>
    <property type="evidence" value="ECO:0007669"/>
    <property type="project" value="InterPro"/>
</dbReference>
<sequence length="615" mass="71394">MSVKSHHQKLFDQKKFQKHLNQRDENLINKFEKLIQDEIFQCNHYNVQKNKRILKQLSELKQQSVDLPKQTQKNIKNFQQKNEKIQNITNNNDSNSQYKQLNQQLENTENLEVDQFFQEITYLRLKKFSESGLCSVEDVTKNPSKVFQCIELLTLIDCSLVSKVHVNYILFGGALQLVGNPQKVNNIIKPINTLDIIGCYALSEKTNGHSYSQIETYAKYNNISQSFTLNSPHDGSTKVWVANGYKDANYCIVYAKLIVNRQNEGVHPFLVRIREPSGKIPASILINDMPKTYGINGLDFAEIKFNNHQIPVDRLVSKNSKIIKNRFKSSLNLKQRNELHTSVIPYAPCGSKFLELSKGEGFLMENRIGELLSFSVRGISADGDNGLLLQKICKDLILGIQTNKIELPILNKSPKQLFKIEHFNLTDQLLDLMKIREIYLLRKIQNKIKFEAKFNQKTMQQLWQQELSDLIEQGALAFGYRIICELCYLSIARAEDGIKEYFKVYLKLYMIQKILENLSWYQVQLIIGKVAVKNLYLDYSRYIEKIGQFSLQTVESFGIPEVLINAPIAQDFYSDYMHIDEMEDININQEKKQQKIPIFNKTNYDQKSIEIKPKL</sequence>
<organism evidence="4 5">
    <name type="scientific">Pseudocohnilembus persalinus</name>
    <name type="common">Ciliate</name>
    <dbReference type="NCBI Taxonomy" id="266149"/>
    <lineage>
        <taxon>Eukaryota</taxon>
        <taxon>Sar</taxon>
        <taxon>Alveolata</taxon>
        <taxon>Ciliophora</taxon>
        <taxon>Intramacronucleata</taxon>
        <taxon>Oligohymenophorea</taxon>
        <taxon>Scuticociliatia</taxon>
        <taxon>Philasterida</taxon>
        <taxon>Pseudocohnilembidae</taxon>
        <taxon>Pseudocohnilembus</taxon>
    </lineage>
</organism>
<dbReference type="InterPro" id="IPR009100">
    <property type="entry name" value="AcylCoA_DH/oxidase_NM_dom_sf"/>
</dbReference>
<evidence type="ECO:0000256" key="1">
    <source>
        <dbReference type="ARBA" id="ARBA00006288"/>
    </source>
</evidence>
<dbReference type="EMBL" id="LDAU01000243">
    <property type="protein sequence ID" value="KRW98475.1"/>
    <property type="molecule type" value="Genomic_DNA"/>
</dbReference>
<gene>
    <name evidence="4" type="ORF">PPERSA_03306</name>
</gene>
<dbReference type="InterPro" id="IPR046373">
    <property type="entry name" value="Acyl-CoA_Oxase/DH_mid-dom_sf"/>
</dbReference>
<dbReference type="GO" id="GO:0005504">
    <property type="term" value="F:fatty acid binding"/>
    <property type="evidence" value="ECO:0007669"/>
    <property type="project" value="TreeGrafter"/>
</dbReference>
<dbReference type="SUPFAM" id="SSF47203">
    <property type="entry name" value="Acyl-CoA dehydrogenase C-terminal domain-like"/>
    <property type="match status" value="1"/>
</dbReference>
<evidence type="ECO:0000313" key="5">
    <source>
        <dbReference type="Proteomes" id="UP000054937"/>
    </source>
</evidence>
<dbReference type="Gene3D" id="2.40.110.10">
    <property type="entry name" value="Butyryl-CoA Dehydrogenase, subunit A, domain 2"/>
    <property type="match status" value="1"/>
</dbReference>
<name>A0A0V0Q8J2_PSEPJ</name>